<dbReference type="AlphaFoldDB" id="A0AA88L6A4"/>
<accession>A0AA88L6A4</accession>
<reference evidence="1" key="1">
    <citation type="submission" date="2023-07" db="EMBL/GenBank/DDBJ databases">
        <title>Chromosome-level genome assembly of Artemia franciscana.</title>
        <authorList>
            <person name="Jo E."/>
        </authorList>
    </citation>
    <scope>NUCLEOTIDE SEQUENCE</scope>
    <source>
        <tissue evidence="1">Whole body</tissue>
    </source>
</reference>
<gene>
    <name evidence="1" type="ORF">QYM36_008886</name>
</gene>
<dbReference type="EMBL" id="JAVRJZ010000013">
    <property type="protein sequence ID" value="KAK2714479.1"/>
    <property type="molecule type" value="Genomic_DNA"/>
</dbReference>
<organism evidence="1 2">
    <name type="scientific">Artemia franciscana</name>
    <name type="common">Brine shrimp</name>
    <name type="synonym">Artemia sanfranciscana</name>
    <dbReference type="NCBI Taxonomy" id="6661"/>
    <lineage>
        <taxon>Eukaryota</taxon>
        <taxon>Metazoa</taxon>
        <taxon>Ecdysozoa</taxon>
        <taxon>Arthropoda</taxon>
        <taxon>Crustacea</taxon>
        <taxon>Branchiopoda</taxon>
        <taxon>Anostraca</taxon>
        <taxon>Artemiidae</taxon>
        <taxon>Artemia</taxon>
    </lineage>
</organism>
<comment type="caution">
    <text evidence="1">The sequence shown here is derived from an EMBL/GenBank/DDBJ whole genome shotgun (WGS) entry which is preliminary data.</text>
</comment>
<protein>
    <submittedName>
        <fullName evidence="1">Uncharacterized protein</fullName>
    </submittedName>
</protein>
<sequence>MERVVLAEATVAEMKAVTEVDVVVIMEVAVAEAGMLRVYSHNSGVVLKKYSNNSAVVDARILIIVRAVMADVAVAEVDAVVMTME</sequence>
<name>A0AA88L6A4_ARTSF</name>
<proteinExistence type="predicted"/>
<dbReference type="Proteomes" id="UP001187531">
    <property type="component" value="Unassembled WGS sequence"/>
</dbReference>
<evidence type="ECO:0000313" key="1">
    <source>
        <dbReference type="EMBL" id="KAK2714479.1"/>
    </source>
</evidence>
<evidence type="ECO:0000313" key="2">
    <source>
        <dbReference type="Proteomes" id="UP001187531"/>
    </source>
</evidence>
<keyword evidence="2" id="KW-1185">Reference proteome</keyword>